<keyword evidence="7" id="KW-0413">Isomerase</keyword>
<dbReference type="SUPFAM" id="SSF52540">
    <property type="entry name" value="P-loop containing nucleoside triphosphate hydrolases"/>
    <property type="match status" value="1"/>
</dbReference>
<evidence type="ECO:0000256" key="7">
    <source>
        <dbReference type="ARBA" id="ARBA00023235"/>
    </source>
</evidence>
<protein>
    <recommendedName>
        <fullName evidence="9">DNA 3'-5' helicase</fullName>
        <ecNumber evidence="9">5.6.2.4</ecNumber>
    </recommendedName>
    <alternativeName>
        <fullName evidence="10">DNA 3'-5' helicase II</fullName>
    </alternativeName>
</protein>
<dbReference type="AlphaFoldDB" id="A0A928GHA2"/>
<dbReference type="GO" id="GO:0043138">
    <property type="term" value="F:3'-5' DNA helicase activity"/>
    <property type="evidence" value="ECO:0007669"/>
    <property type="project" value="UniProtKB-EC"/>
</dbReference>
<keyword evidence="6" id="KW-0238">DNA-binding</keyword>
<dbReference type="GO" id="GO:0033202">
    <property type="term" value="C:DNA helicase complex"/>
    <property type="evidence" value="ECO:0007669"/>
    <property type="project" value="TreeGrafter"/>
</dbReference>
<dbReference type="EC" id="5.6.2.4" evidence="9"/>
<evidence type="ECO:0000259" key="13">
    <source>
        <dbReference type="PROSITE" id="PS51198"/>
    </source>
</evidence>
<dbReference type="PROSITE" id="PS51198">
    <property type="entry name" value="UVRD_HELICASE_ATP_BIND"/>
    <property type="match status" value="1"/>
</dbReference>
<feature type="binding site" evidence="12">
    <location>
        <begin position="28"/>
        <end position="35"/>
    </location>
    <ligand>
        <name>ATP</name>
        <dbReference type="ChEBI" id="CHEBI:30616"/>
    </ligand>
</feature>
<organism evidence="15 16">
    <name type="scientific">Xylanibacter ruminicola</name>
    <name type="common">Prevotella ruminicola</name>
    <dbReference type="NCBI Taxonomy" id="839"/>
    <lineage>
        <taxon>Bacteria</taxon>
        <taxon>Pseudomonadati</taxon>
        <taxon>Bacteroidota</taxon>
        <taxon>Bacteroidia</taxon>
        <taxon>Bacteroidales</taxon>
        <taxon>Prevotellaceae</taxon>
        <taxon>Xylanibacter</taxon>
    </lineage>
</organism>
<comment type="catalytic activity">
    <reaction evidence="11">
        <text>ATP + H2O = ADP + phosphate + H(+)</text>
        <dbReference type="Rhea" id="RHEA:13065"/>
        <dbReference type="ChEBI" id="CHEBI:15377"/>
        <dbReference type="ChEBI" id="CHEBI:15378"/>
        <dbReference type="ChEBI" id="CHEBI:30616"/>
        <dbReference type="ChEBI" id="CHEBI:43474"/>
        <dbReference type="ChEBI" id="CHEBI:456216"/>
        <dbReference type="EC" id="5.6.2.4"/>
    </reaction>
</comment>
<evidence type="ECO:0000256" key="12">
    <source>
        <dbReference type="PROSITE-ProRule" id="PRU00560"/>
    </source>
</evidence>
<dbReference type="PANTHER" id="PTHR11070">
    <property type="entry name" value="UVRD / RECB / PCRA DNA HELICASE FAMILY MEMBER"/>
    <property type="match status" value="1"/>
</dbReference>
<dbReference type="GO" id="GO:0005524">
    <property type="term" value="F:ATP binding"/>
    <property type="evidence" value="ECO:0007669"/>
    <property type="project" value="UniProtKB-UniRule"/>
</dbReference>
<gene>
    <name evidence="15" type="ORF">E7102_05600</name>
</gene>
<evidence type="ECO:0000256" key="10">
    <source>
        <dbReference type="ARBA" id="ARBA00034923"/>
    </source>
</evidence>
<dbReference type="InterPro" id="IPR014016">
    <property type="entry name" value="UvrD-like_ATP-bd"/>
</dbReference>
<evidence type="ECO:0000259" key="14">
    <source>
        <dbReference type="PROSITE" id="PS51217"/>
    </source>
</evidence>
<dbReference type="Gene3D" id="1.10.10.160">
    <property type="match status" value="1"/>
</dbReference>
<keyword evidence="5 12" id="KW-0067">ATP-binding</keyword>
<dbReference type="Proteomes" id="UP000763088">
    <property type="component" value="Unassembled WGS sequence"/>
</dbReference>
<dbReference type="GO" id="GO:0003677">
    <property type="term" value="F:DNA binding"/>
    <property type="evidence" value="ECO:0007669"/>
    <property type="project" value="UniProtKB-KW"/>
</dbReference>
<dbReference type="GO" id="GO:0005829">
    <property type="term" value="C:cytosol"/>
    <property type="evidence" value="ECO:0007669"/>
    <property type="project" value="TreeGrafter"/>
</dbReference>
<dbReference type="PANTHER" id="PTHR11070:SF2">
    <property type="entry name" value="ATP-DEPENDENT DNA HELICASE SRS2"/>
    <property type="match status" value="1"/>
</dbReference>
<evidence type="ECO:0000256" key="6">
    <source>
        <dbReference type="ARBA" id="ARBA00023125"/>
    </source>
</evidence>
<dbReference type="Gene3D" id="3.40.50.300">
    <property type="entry name" value="P-loop containing nucleotide triphosphate hydrolases"/>
    <property type="match status" value="2"/>
</dbReference>
<dbReference type="Pfam" id="PF13361">
    <property type="entry name" value="UvrD_C"/>
    <property type="match status" value="1"/>
</dbReference>
<dbReference type="InterPro" id="IPR013986">
    <property type="entry name" value="DExx_box_DNA_helicase_dom_sf"/>
</dbReference>
<dbReference type="EMBL" id="SUYD01000005">
    <property type="protein sequence ID" value="MBE6265926.1"/>
    <property type="molecule type" value="Genomic_DNA"/>
</dbReference>
<comment type="similarity">
    <text evidence="1">Belongs to the helicase family. UvrD subfamily.</text>
</comment>
<dbReference type="GO" id="GO:0016787">
    <property type="term" value="F:hydrolase activity"/>
    <property type="evidence" value="ECO:0007669"/>
    <property type="project" value="UniProtKB-UniRule"/>
</dbReference>
<dbReference type="PROSITE" id="PS51217">
    <property type="entry name" value="UVRD_HELICASE_CTER"/>
    <property type="match status" value="1"/>
</dbReference>
<evidence type="ECO:0000256" key="9">
    <source>
        <dbReference type="ARBA" id="ARBA00034808"/>
    </source>
</evidence>
<evidence type="ECO:0000313" key="15">
    <source>
        <dbReference type="EMBL" id="MBE6265926.1"/>
    </source>
</evidence>
<reference evidence="15" key="1">
    <citation type="submission" date="2019-04" db="EMBL/GenBank/DDBJ databases">
        <title>Evolution of Biomass-Degrading Anaerobic Consortia Revealed by Metagenomics.</title>
        <authorList>
            <person name="Peng X."/>
        </authorList>
    </citation>
    <scope>NUCLEOTIDE SEQUENCE</scope>
    <source>
        <strain evidence="15">SIG141</strain>
    </source>
</reference>
<evidence type="ECO:0000313" key="16">
    <source>
        <dbReference type="Proteomes" id="UP000763088"/>
    </source>
</evidence>
<proteinExistence type="inferred from homology"/>
<evidence type="ECO:0000256" key="4">
    <source>
        <dbReference type="ARBA" id="ARBA00022806"/>
    </source>
</evidence>
<dbReference type="InterPro" id="IPR000212">
    <property type="entry name" value="DNA_helicase_UvrD/REP"/>
</dbReference>
<dbReference type="Pfam" id="PF00580">
    <property type="entry name" value="UvrD-helicase"/>
    <property type="match status" value="1"/>
</dbReference>
<accession>A0A928GHA2</accession>
<dbReference type="GO" id="GO:0000725">
    <property type="term" value="P:recombinational repair"/>
    <property type="evidence" value="ECO:0007669"/>
    <property type="project" value="TreeGrafter"/>
</dbReference>
<name>A0A928GHA2_XYLRU</name>
<dbReference type="Pfam" id="PF21196">
    <property type="entry name" value="PcrA_UvrD_tudor"/>
    <property type="match status" value="1"/>
</dbReference>
<keyword evidence="2 12" id="KW-0547">Nucleotide-binding</keyword>
<keyword evidence="4 12" id="KW-0347">Helicase</keyword>
<comment type="caution">
    <text evidence="15">The sequence shown here is derived from an EMBL/GenBank/DDBJ whole genome shotgun (WGS) entry which is preliminary data.</text>
</comment>
<sequence length="778" mass="89167">MNSDILTQLNDSQRVAVEYCDGASLVIAGAGSGKTRVLTYKIAWLLQQGMAPWQILALTFTNKAAREMKERIGRLVGEEQARYLQMGTFHSVFARILRAEADKLGYNSNFTIYDQTDARSLVKTIIKEMGLDDKVYKPSSVADRISMAKNHLLLPQAYQQSSWATDDASQKRPQVANIYIRYAERCRQANAMDFDDLLVQTWILFKNHEDVRRKYVEKFQFVLVDEYQDTNYAQQQIVYQLTQERQKVCVVGDDAQSIYSFRGANIDNILNFQSLYNDAKLFKLEQNYRSTQLIVQAANSLIRRNERQIPKNVFSKNEHGERLQLKPAYSDREEAMIVTQDIKRLKANDRCSWSDFAILYRTNSQSRSFEEQMRKDGIPYRIYGGLSFYQRKEIKDVIAYFRLIANPNDEEAFKRIINYPARGIGDTTVGKIIQAAQAYGVSLWQVIKEPGLFPMDVSKGTMTKLQNFRQLIEGWIERLQTEDAYTLGHDIIMNSGISKDIYSGRNPEDLSRQENLEEFLGGMQDFVESRKEEDMGDEVYLPDFLQEVALLTDLDSDDGDSNDKVVLMTIHAAKGLEFPTVFVVGLEENIFPSPMCTNSMRELEEERRLLYVAITRAEKHCILTCAQNRFRYGRMEYDTPSRFIRDIDPELLEVHGEAGSAESRKPYNNWMQNPRPVATQFKADPKPRAVAPRQQEKPVDPFGPNFKRVYNAVAPRPMASAPSASDLHEGVKIEHQRFGVGTVVRIEGTGENTKATVEFRNAGTKQLLLKFAKFKIIG</sequence>
<dbReference type="InterPro" id="IPR027417">
    <property type="entry name" value="P-loop_NTPase"/>
</dbReference>
<evidence type="ECO:0000256" key="2">
    <source>
        <dbReference type="ARBA" id="ARBA00022741"/>
    </source>
</evidence>
<keyword evidence="3 12" id="KW-0378">Hydrolase</keyword>
<feature type="domain" description="UvrD-like helicase ATP-binding" evidence="13">
    <location>
        <begin position="7"/>
        <end position="291"/>
    </location>
</feature>
<evidence type="ECO:0000256" key="11">
    <source>
        <dbReference type="ARBA" id="ARBA00048988"/>
    </source>
</evidence>
<dbReference type="Gene3D" id="1.10.486.10">
    <property type="entry name" value="PCRA, domain 4"/>
    <property type="match status" value="1"/>
</dbReference>
<comment type="catalytic activity">
    <reaction evidence="8">
        <text>Couples ATP hydrolysis with the unwinding of duplex DNA by translocating in the 3'-5' direction.</text>
        <dbReference type="EC" id="5.6.2.4"/>
    </reaction>
</comment>
<feature type="domain" description="UvrD-like helicase C-terminal" evidence="14">
    <location>
        <begin position="292"/>
        <end position="575"/>
    </location>
</feature>
<dbReference type="CDD" id="cd17932">
    <property type="entry name" value="DEXQc_UvrD"/>
    <property type="match status" value="1"/>
</dbReference>
<evidence type="ECO:0000256" key="1">
    <source>
        <dbReference type="ARBA" id="ARBA00009922"/>
    </source>
</evidence>
<dbReference type="InterPro" id="IPR014017">
    <property type="entry name" value="DNA_helicase_UvrD-like_C"/>
</dbReference>
<evidence type="ECO:0000256" key="5">
    <source>
        <dbReference type="ARBA" id="ARBA00022840"/>
    </source>
</evidence>
<evidence type="ECO:0000256" key="3">
    <source>
        <dbReference type="ARBA" id="ARBA00022801"/>
    </source>
</evidence>
<evidence type="ECO:0000256" key="8">
    <source>
        <dbReference type="ARBA" id="ARBA00034617"/>
    </source>
</evidence>